<dbReference type="Proteomes" id="UP000271626">
    <property type="component" value="Chromosome"/>
</dbReference>
<dbReference type="GO" id="GO:0005886">
    <property type="term" value="C:plasma membrane"/>
    <property type="evidence" value="ECO:0007669"/>
    <property type="project" value="UniProtKB-SubCell"/>
</dbReference>
<evidence type="ECO:0000313" key="2">
    <source>
        <dbReference type="EMBL" id="VDR38391.1"/>
    </source>
</evidence>
<dbReference type="AlphaFoldDB" id="A0A3P8L5Z5"/>
<comment type="function">
    <text evidence="1">Could be involved in insertion of integral membrane proteins into the membrane.</text>
</comment>
<accession>A0A3P8L5Z5</accession>
<sequence>MTGGQATGSLNTLRAAPRRALISLVQLYRTWISPVRPPTCRFTPTCSEYAVEALSAHGAVKGVYLSTIRLLKCGPWHRGGWDPVPE</sequence>
<dbReference type="RefSeq" id="WP_126195660.1">
    <property type="nucleotide sequence ID" value="NZ_CP085954.1"/>
</dbReference>
<keyword evidence="1" id="KW-1003">Cell membrane</keyword>
<dbReference type="InterPro" id="IPR002696">
    <property type="entry name" value="Membr_insert_effic_factor_YidD"/>
</dbReference>
<name>A0A3P8L5Z5_TSUPA</name>
<evidence type="ECO:0000256" key="1">
    <source>
        <dbReference type="HAMAP-Rule" id="MF_00386"/>
    </source>
</evidence>
<organism evidence="2 3">
    <name type="scientific">Tsukamurella paurometabola</name>
    <name type="common">Corynebacterium paurometabolum</name>
    <dbReference type="NCBI Taxonomy" id="2061"/>
    <lineage>
        <taxon>Bacteria</taxon>
        <taxon>Bacillati</taxon>
        <taxon>Actinomycetota</taxon>
        <taxon>Actinomycetes</taxon>
        <taxon>Mycobacteriales</taxon>
        <taxon>Tsukamurellaceae</taxon>
        <taxon>Tsukamurella</taxon>
    </lineage>
</organism>
<dbReference type="PANTHER" id="PTHR33383:SF1">
    <property type="entry name" value="MEMBRANE PROTEIN INSERTION EFFICIENCY FACTOR-RELATED"/>
    <property type="match status" value="1"/>
</dbReference>
<protein>
    <recommendedName>
        <fullName evidence="1">Putative membrane protein insertion efficiency factor</fullName>
    </recommendedName>
</protein>
<dbReference type="EMBL" id="LR131273">
    <property type="protein sequence ID" value="VDR38391.1"/>
    <property type="molecule type" value="Genomic_DNA"/>
</dbReference>
<dbReference type="SMART" id="SM01234">
    <property type="entry name" value="Haemolytic"/>
    <property type="match status" value="1"/>
</dbReference>
<keyword evidence="1" id="KW-0472">Membrane</keyword>
<reference evidence="2 3" key="1">
    <citation type="submission" date="2018-12" db="EMBL/GenBank/DDBJ databases">
        <authorList>
            <consortium name="Pathogen Informatics"/>
        </authorList>
    </citation>
    <scope>NUCLEOTIDE SEQUENCE [LARGE SCALE GENOMIC DNA]</scope>
    <source>
        <strain evidence="2 3">NCTC10741</strain>
    </source>
</reference>
<dbReference type="HAMAP" id="MF_00386">
    <property type="entry name" value="UPF0161_YidD"/>
    <property type="match status" value="1"/>
</dbReference>
<dbReference type="PANTHER" id="PTHR33383">
    <property type="entry name" value="MEMBRANE PROTEIN INSERTION EFFICIENCY FACTOR-RELATED"/>
    <property type="match status" value="1"/>
</dbReference>
<comment type="subcellular location">
    <subcellularLocation>
        <location evidence="1">Cell membrane</location>
        <topology evidence="1">Peripheral membrane protein</topology>
        <orientation evidence="1">Cytoplasmic side</orientation>
    </subcellularLocation>
</comment>
<evidence type="ECO:0000313" key="3">
    <source>
        <dbReference type="Proteomes" id="UP000271626"/>
    </source>
</evidence>
<comment type="similarity">
    <text evidence="1">Belongs to the UPF0161 family.</text>
</comment>
<proteinExistence type="inferred from homology"/>
<gene>
    <name evidence="2" type="primary">yidD</name>
    <name evidence="2" type="ORF">NCTC10741_01511</name>
</gene>
<dbReference type="Pfam" id="PF01809">
    <property type="entry name" value="YidD"/>
    <property type="match status" value="1"/>
</dbReference>
<dbReference type="OrthoDB" id="9801753at2"/>
<dbReference type="NCBIfam" id="TIGR00278">
    <property type="entry name" value="membrane protein insertion efficiency factor YidD"/>
    <property type="match status" value="1"/>
</dbReference>